<accession>A0A9W6RKG6</accession>
<dbReference type="Pfam" id="PF11345">
    <property type="entry name" value="DUF3147"/>
    <property type="match status" value="1"/>
</dbReference>
<dbReference type="AlphaFoldDB" id="A0A9W6RKG6"/>
<feature type="transmembrane region" description="Helical" evidence="1">
    <location>
        <begin position="82"/>
        <end position="103"/>
    </location>
</feature>
<dbReference type="EMBL" id="BSTJ01000004">
    <property type="protein sequence ID" value="GLY75672.1"/>
    <property type="molecule type" value="Genomic_DNA"/>
</dbReference>
<keyword evidence="1" id="KW-1133">Transmembrane helix</keyword>
<keyword evidence="1" id="KW-0472">Membrane</keyword>
<comment type="caution">
    <text evidence="2">The sequence shown here is derived from an EMBL/GenBank/DDBJ whole genome shotgun (WGS) entry which is preliminary data.</text>
</comment>
<evidence type="ECO:0000313" key="2">
    <source>
        <dbReference type="EMBL" id="GLY75672.1"/>
    </source>
</evidence>
<dbReference type="Proteomes" id="UP001165135">
    <property type="component" value="Unassembled WGS sequence"/>
</dbReference>
<sequence>MSAGRSGPPHVRVRIGRVREVRAKALLVRFAFGAAVSTVAGVVSTVFGPRAGGVLLAFPAILLASLTLVAKEEDLRAARDDARGAAIGSVGMVAFAIVCAVSAHAVGGWVALAVATLAWVVVSVAGYLLVRRLGHGADE</sequence>
<name>A0A9W6RKG6_9ACTN</name>
<dbReference type="Gene3D" id="1.20.1070.10">
    <property type="entry name" value="Rhodopsin 7-helix transmembrane proteins"/>
    <property type="match status" value="1"/>
</dbReference>
<evidence type="ECO:0008006" key="4">
    <source>
        <dbReference type="Google" id="ProtNLM"/>
    </source>
</evidence>
<dbReference type="InterPro" id="IPR021493">
    <property type="entry name" value="DUF3147"/>
</dbReference>
<proteinExistence type="predicted"/>
<evidence type="ECO:0000313" key="3">
    <source>
        <dbReference type="Proteomes" id="UP001165135"/>
    </source>
</evidence>
<evidence type="ECO:0000256" key="1">
    <source>
        <dbReference type="SAM" id="Phobius"/>
    </source>
</evidence>
<reference evidence="2" key="1">
    <citation type="submission" date="2023-03" db="EMBL/GenBank/DDBJ databases">
        <title>Actinoallomurus iriomotensis NBRC 103681.</title>
        <authorList>
            <person name="Ichikawa N."/>
            <person name="Sato H."/>
            <person name="Tonouchi N."/>
        </authorList>
    </citation>
    <scope>NUCLEOTIDE SEQUENCE</scope>
    <source>
        <strain evidence="2">NBRC 103681</strain>
    </source>
</reference>
<gene>
    <name evidence="2" type="ORF">Airi01_039390</name>
</gene>
<protein>
    <recommendedName>
        <fullName evidence="4">DUF3147 family protein</fullName>
    </recommendedName>
</protein>
<keyword evidence="1" id="KW-0812">Transmembrane</keyword>
<feature type="transmembrane region" description="Helical" evidence="1">
    <location>
        <begin position="53"/>
        <end position="70"/>
    </location>
</feature>
<feature type="transmembrane region" description="Helical" evidence="1">
    <location>
        <begin position="26"/>
        <end position="47"/>
    </location>
</feature>
<organism evidence="2 3">
    <name type="scientific">Actinoallomurus iriomotensis</name>
    <dbReference type="NCBI Taxonomy" id="478107"/>
    <lineage>
        <taxon>Bacteria</taxon>
        <taxon>Bacillati</taxon>
        <taxon>Actinomycetota</taxon>
        <taxon>Actinomycetes</taxon>
        <taxon>Streptosporangiales</taxon>
        <taxon>Thermomonosporaceae</taxon>
        <taxon>Actinoallomurus</taxon>
    </lineage>
</organism>
<feature type="transmembrane region" description="Helical" evidence="1">
    <location>
        <begin position="109"/>
        <end position="130"/>
    </location>
</feature>
<dbReference type="RefSeq" id="WP_285622971.1">
    <property type="nucleotide sequence ID" value="NZ_BSTJ01000004.1"/>
</dbReference>